<reference evidence="7 8" key="1">
    <citation type="journal article" date="2016" name="Nat. Commun.">
        <title>Thousands of microbial genomes shed light on interconnected biogeochemical processes in an aquifer system.</title>
        <authorList>
            <person name="Anantharaman K."/>
            <person name="Brown C.T."/>
            <person name="Hug L.A."/>
            <person name="Sharon I."/>
            <person name="Castelle C.J."/>
            <person name="Probst A.J."/>
            <person name="Thomas B.C."/>
            <person name="Singh A."/>
            <person name="Wilkins M.J."/>
            <person name="Karaoz U."/>
            <person name="Brodie E.L."/>
            <person name="Williams K.H."/>
            <person name="Hubbard S.S."/>
            <person name="Banfield J.F."/>
        </authorList>
    </citation>
    <scope>NUCLEOTIDE SEQUENCE [LARGE SCALE GENOMIC DNA]</scope>
</reference>
<dbReference type="NCBIfam" id="NF001109">
    <property type="entry name" value="PRK00136.1"/>
    <property type="match status" value="1"/>
</dbReference>
<sequence>MDQISDMLTRIRNAQAVKKETAVIPYSKIKMEIAKALLTAGYIEEINRRGKKNKKSIEIALLYDGKGKGTISHISRVSKPSCRVYLPLKEIKPVRSGYGIMLISTTKGILTDKEARKERIGGEVICKIW</sequence>
<dbReference type="GO" id="GO:0005737">
    <property type="term" value="C:cytoplasm"/>
    <property type="evidence" value="ECO:0007669"/>
    <property type="project" value="UniProtKB-ARBA"/>
</dbReference>
<dbReference type="GO" id="GO:0003735">
    <property type="term" value="F:structural constituent of ribosome"/>
    <property type="evidence" value="ECO:0007669"/>
    <property type="project" value="InterPro"/>
</dbReference>
<evidence type="ECO:0000256" key="4">
    <source>
        <dbReference type="ARBA" id="ARBA00035258"/>
    </source>
</evidence>
<evidence type="ECO:0000313" key="7">
    <source>
        <dbReference type="EMBL" id="OHA16122.1"/>
    </source>
</evidence>
<dbReference type="HAMAP" id="MF_01302_B">
    <property type="entry name" value="Ribosomal_uS8_B"/>
    <property type="match status" value="1"/>
</dbReference>
<dbReference type="SUPFAM" id="SSF56047">
    <property type="entry name" value="Ribosomal protein S8"/>
    <property type="match status" value="1"/>
</dbReference>
<dbReference type="Pfam" id="PF00410">
    <property type="entry name" value="Ribosomal_S8"/>
    <property type="match status" value="1"/>
</dbReference>
<protein>
    <recommendedName>
        <fullName evidence="4 5">Small ribosomal subunit protein uS8</fullName>
    </recommendedName>
</protein>
<evidence type="ECO:0000313" key="8">
    <source>
        <dbReference type="Proteomes" id="UP000178116"/>
    </source>
</evidence>
<comment type="caution">
    <text evidence="7">The sequence shown here is derived from an EMBL/GenBank/DDBJ whole genome shotgun (WGS) entry which is preliminary data.</text>
</comment>
<proteinExistence type="inferred from homology"/>
<name>A0A1G2LZ67_9BACT</name>
<keyword evidence="3 5" id="KW-0687">Ribonucleoprotein</keyword>
<dbReference type="Gene3D" id="3.30.1490.10">
    <property type="match status" value="1"/>
</dbReference>
<keyword evidence="5" id="KW-0699">rRNA-binding</keyword>
<dbReference type="PANTHER" id="PTHR11758">
    <property type="entry name" value="40S RIBOSOMAL PROTEIN S15A"/>
    <property type="match status" value="1"/>
</dbReference>
<dbReference type="FunFam" id="3.30.1490.10:FF:000001">
    <property type="entry name" value="30S ribosomal protein S8"/>
    <property type="match status" value="1"/>
</dbReference>
<keyword evidence="2 5" id="KW-0689">Ribosomal protein</keyword>
<dbReference type="PROSITE" id="PS00053">
    <property type="entry name" value="RIBOSOMAL_S8"/>
    <property type="match status" value="1"/>
</dbReference>
<comment type="subunit">
    <text evidence="5">Part of the 30S ribosomal subunit. Contacts proteins S5 and S12.</text>
</comment>
<dbReference type="GO" id="GO:0005840">
    <property type="term" value="C:ribosome"/>
    <property type="evidence" value="ECO:0007669"/>
    <property type="project" value="UniProtKB-KW"/>
</dbReference>
<dbReference type="GO" id="GO:0006412">
    <property type="term" value="P:translation"/>
    <property type="evidence" value="ECO:0007669"/>
    <property type="project" value="UniProtKB-UniRule"/>
</dbReference>
<accession>A0A1G2LZ67</accession>
<evidence type="ECO:0000256" key="6">
    <source>
        <dbReference type="RuleBase" id="RU003660"/>
    </source>
</evidence>
<dbReference type="InterPro" id="IPR047863">
    <property type="entry name" value="Ribosomal_uS8_CS"/>
</dbReference>
<evidence type="ECO:0000256" key="5">
    <source>
        <dbReference type="HAMAP-Rule" id="MF_01302"/>
    </source>
</evidence>
<dbReference type="EMBL" id="MHRA01000002">
    <property type="protein sequence ID" value="OHA16122.1"/>
    <property type="molecule type" value="Genomic_DNA"/>
</dbReference>
<dbReference type="Gene3D" id="3.30.1370.30">
    <property type="match status" value="1"/>
</dbReference>
<dbReference type="GO" id="GO:0019843">
    <property type="term" value="F:rRNA binding"/>
    <property type="evidence" value="ECO:0007669"/>
    <property type="project" value="UniProtKB-UniRule"/>
</dbReference>
<dbReference type="InterPro" id="IPR000630">
    <property type="entry name" value="Ribosomal_uS8"/>
</dbReference>
<gene>
    <name evidence="5" type="primary">rpsH</name>
    <name evidence="7" type="ORF">A3A10_00225</name>
</gene>
<evidence type="ECO:0000256" key="3">
    <source>
        <dbReference type="ARBA" id="ARBA00023274"/>
    </source>
</evidence>
<keyword evidence="5" id="KW-0694">RNA-binding</keyword>
<dbReference type="InterPro" id="IPR035987">
    <property type="entry name" value="Ribosomal_uS8_sf"/>
</dbReference>
<dbReference type="AlphaFoldDB" id="A0A1G2LZ67"/>
<evidence type="ECO:0000256" key="2">
    <source>
        <dbReference type="ARBA" id="ARBA00022980"/>
    </source>
</evidence>
<organism evidence="7 8">
    <name type="scientific">Candidatus Tagabacteria bacterium RIFCSPLOWO2_01_FULL_42_9</name>
    <dbReference type="NCBI Taxonomy" id="1802296"/>
    <lineage>
        <taxon>Bacteria</taxon>
        <taxon>Candidatus Tagaibacteriota</taxon>
    </lineage>
</organism>
<comment type="function">
    <text evidence="5">One of the primary rRNA binding proteins, it binds directly to 16S rRNA central domain where it helps coordinate assembly of the platform of the 30S subunit.</text>
</comment>
<dbReference type="Proteomes" id="UP000178116">
    <property type="component" value="Unassembled WGS sequence"/>
</dbReference>
<evidence type="ECO:0000256" key="1">
    <source>
        <dbReference type="ARBA" id="ARBA00006471"/>
    </source>
</evidence>
<comment type="similarity">
    <text evidence="1 5 6">Belongs to the universal ribosomal protein uS8 family.</text>
</comment>
<dbReference type="GO" id="GO:1990904">
    <property type="term" value="C:ribonucleoprotein complex"/>
    <property type="evidence" value="ECO:0007669"/>
    <property type="project" value="UniProtKB-KW"/>
</dbReference>